<sequence length="386" mass="40619">MTELNDVLNEYVGDGAAPGAVGLVARGDRVEVVAVGSADARGTVPMGRDSIFRIASMTKPIVAAAAMMLVEEGRIALNEPVRQWLPELAAPVVVRTPSSPADDVVPADRVITVEDLLTFRAGYGFPSDFSLPAVGLLFSELKQGALEPQLVPEPDAWMAALSRVPLLHQPGEEWLYNTCSDILGVLIARVSDRSLPEFLAERLFEPLGMADTGFVVPAAKAGRFTSFYRADPEGGGLRLADGPGGQWSSAPAFPSGAGGLVSTAGDWYAFARMLLAGGGAGSGDGRRLLSQDSVRLMTTDHLTRAQRERGTLFLEGQGWGYGGSVDVEAVDPWNVPGRYGWVGGTGTAGHLTPATGTVSVLLTQLAMTGPTPPPLMRAFWRYAAGA</sequence>
<dbReference type="PANTHER" id="PTHR43283">
    <property type="entry name" value="BETA-LACTAMASE-RELATED"/>
    <property type="match status" value="1"/>
</dbReference>
<evidence type="ECO:0000259" key="1">
    <source>
        <dbReference type="Pfam" id="PF00144"/>
    </source>
</evidence>
<accession>A0ABW2X3N7</accession>
<dbReference type="InterPro" id="IPR001466">
    <property type="entry name" value="Beta-lactam-related"/>
</dbReference>
<protein>
    <submittedName>
        <fullName evidence="2">Serine hydrolase domain-containing protein</fullName>
        <ecNumber evidence="2">3.-.-.-</ecNumber>
    </submittedName>
</protein>
<dbReference type="EMBL" id="JBHTGL010000008">
    <property type="protein sequence ID" value="MFD0626790.1"/>
    <property type="molecule type" value="Genomic_DNA"/>
</dbReference>
<dbReference type="InterPro" id="IPR050789">
    <property type="entry name" value="Diverse_Enzym_Activities"/>
</dbReference>
<organism evidence="2 3">
    <name type="scientific">Streptomyces sanglieri</name>
    <dbReference type="NCBI Taxonomy" id="193460"/>
    <lineage>
        <taxon>Bacteria</taxon>
        <taxon>Bacillati</taxon>
        <taxon>Actinomycetota</taxon>
        <taxon>Actinomycetes</taxon>
        <taxon>Kitasatosporales</taxon>
        <taxon>Streptomycetaceae</taxon>
        <taxon>Streptomyces</taxon>
    </lineage>
</organism>
<evidence type="ECO:0000313" key="2">
    <source>
        <dbReference type="EMBL" id="MFD0626790.1"/>
    </source>
</evidence>
<keyword evidence="2" id="KW-0378">Hydrolase</keyword>
<dbReference type="EC" id="3.-.-.-" evidence="2"/>
<dbReference type="Pfam" id="PF00144">
    <property type="entry name" value="Beta-lactamase"/>
    <property type="match status" value="1"/>
</dbReference>
<evidence type="ECO:0000313" key="3">
    <source>
        <dbReference type="Proteomes" id="UP001596915"/>
    </source>
</evidence>
<dbReference type="Proteomes" id="UP001596915">
    <property type="component" value="Unassembled WGS sequence"/>
</dbReference>
<keyword evidence="3" id="KW-1185">Reference proteome</keyword>
<reference evidence="3" key="1">
    <citation type="journal article" date="2019" name="Int. J. Syst. Evol. Microbiol.">
        <title>The Global Catalogue of Microorganisms (GCM) 10K type strain sequencing project: providing services to taxonomists for standard genome sequencing and annotation.</title>
        <authorList>
            <consortium name="The Broad Institute Genomics Platform"/>
            <consortium name="The Broad Institute Genome Sequencing Center for Infectious Disease"/>
            <person name="Wu L."/>
            <person name="Ma J."/>
        </authorList>
    </citation>
    <scope>NUCLEOTIDE SEQUENCE [LARGE SCALE GENOMIC DNA]</scope>
    <source>
        <strain evidence="3">JCM 12607</strain>
    </source>
</reference>
<dbReference type="Gene3D" id="3.40.710.10">
    <property type="entry name" value="DD-peptidase/beta-lactamase superfamily"/>
    <property type="match status" value="1"/>
</dbReference>
<name>A0ABW2X3N7_9ACTN</name>
<dbReference type="PANTHER" id="PTHR43283:SF3">
    <property type="entry name" value="BETA-LACTAMASE FAMILY PROTEIN (AFU_ORTHOLOGUE AFUA_5G07500)"/>
    <property type="match status" value="1"/>
</dbReference>
<gene>
    <name evidence="2" type="ORF">ACFQ2K_32935</name>
</gene>
<dbReference type="InterPro" id="IPR012338">
    <property type="entry name" value="Beta-lactam/transpept-like"/>
</dbReference>
<dbReference type="GO" id="GO:0016787">
    <property type="term" value="F:hydrolase activity"/>
    <property type="evidence" value="ECO:0007669"/>
    <property type="project" value="UniProtKB-KW"/>
</dbReference>
<dbReference type="SUPFAM" id="SSF56601">
    <property type="entry name" value="beta-lactamase/transpeptidase-like"/>
    <property type="match status" value="1"/>
</dbReference>
<feature type="domain" description="Beta-lactamase-related" evidence="1">
    <location>
        <begin position="5"/>
        <end position="365"/>
    </location>
</feature>
<comment type="caution">
    <text evidence="2">The sequence shown here is derived from an EMBL/GenBank/DDBJ whole genome shotgun (WGS) entry which is preliminary data.</text>
</comment>
<proteinExistence type="predicted"/>